<keyword evidence="7" id="KW-0408">Iron</keyword>
<evidence type="ECO:0000256" key="4">
    <source>
        <dbReference type="ARBA" id="ARBA00022723"/>
    </source>
</evidence>
<dbReference type="GO" id="GO:0016020">
    <property type="term" value="C:membrane"/>
    <property type="evidence" value="ECO:0007669"/>
    <property type="project" value="UniProtKB-SubCell"/>
</dbReference>
<evidence type="ECO:0000256" key="1">
    <source>
        <dbReference type="ARBA" id="ARBA00004141"/>
    </source>
</evidence>
<dbReference type="EMBL" id="CP020715">
    <property type="protein sequence ID" value="ARJ05348.1"/>
    <property type="molecule type" value="Genomic_DNA"/>
</dbReference>
<keyword evidence="6" id="KW-0560">Oxidoreductase</keyword>
<keyword evidence="13" id="KW-1185">Reference proteome</keyword>
<evidence type="ECO:0000313" key="12">
    <source>
        <dbReference type="EMBL" id="ARJ05348.1"/>
    </source>
</evidence>
<evidence type="ECO:0000256" key="2">
    <source>
        <dbReference type="ARBA" id="ARBA00022475"/>
    </source>
</evidence>
<keyword evidence="3" id="KW-0812">Transmembrane</keyword>
<evidence type="ECO:0000256" key="7">
    <source>
        <dbReference type="ARBA" id="ARBA00023004"/>
    </source>
</evidence>
<keyword evidence="2" id="KW-1003">Cell membrane</keyword>
<dbReference type="AlphaFoldDB" id="A0A1X9LM38"/>
<proteinExistence type="predicted"/>
<dbReference type="RefSeq" id="WP_085019486.1">
    <property type="nucleotide sequence ID" value="NZ_BMHD01000001.1"/>
</dbReference>
<dbReference type="KEGG" id="cphy:B5808_09040"/>
<dbReference type="InterPro" id="IPR003780">
    <property type="entry name" value="COX15/CtaA_fam"/>
</dbReference>
<evidence type="ECO:0000256" key="8">
    <source>
        <dbReference type="ARBA" id="ARBA00023133"/>
    </source>
</evidence>
<evidence type="ECO:0000256" key="11">
    <source>
        <dbReference type="ARBA" id="ARBA00023444"/>
    </source>
</evidence>
<dbReference type="PANTHER" id="PTHR35457:SF1">
    <property type="entry name" value="HEME A SYNTHASE"/>
    <property type="match status" value="1"/>
</dbReference>
<dbReference type="GO" id="GO:0006784">
    <property type="term" value="P:heme A biosynthetic process"/>
    <property type="evidence" value="ECO:0007669"/>
    <property type="project" value="InterPro"/>
</dbReference>
<accession>A0A1X9LM38</accession>
<keyword evidence="10" id="KW-1015">Disulfide bond</keyword>
<dbReference type="STRING" id="1619308.B5808_09040"/>
<gene>
    <name evidence="12" type="ORF">B5808_09040</name>
</gene>
<dbReference type="GO" id="GO:0016491">
    <property type="term" value="F:oxidoreductase activity"/>
    <property type="evidence" value="ECO:0007669"/>
    <property type="project" value="UniProtKB-KW"/>
</dbReference>
<comment type="pathway">
    <text evidence="11">Porphyrin-containing compound metabolism.</text>
</comment>
<name>A0A1X9LM38_9MICO</name>
<keyword evidence="8" id="KW-0350">Heme biosynthesis</keyword>
<reference evidence="12 13" key="1">
    <citation type="submission" date="2017-04" db="EMBL/GenBank/DDBJ databases">
        <authorList>
            <person name="Afonso C.L."/>
            <person name="Miller P.J."/>
            <person name="Scott M.A."/>
            <person name="Spackman E."/>
            <person name="Goraichik I."/>
            <person name="Dimitrov K.M."/>
            <person name="Suarez D.L."/>
            <person name="Swayne D.E."/>
        </authorList>
    </citation>
    <scope>NUCLEOTIDE SEQUENCE [LARGE SCALE GENOMIC DNA]</scope>
    <source>
        <strain evidence="13">XA(T)</strain>
    </source>
</reference>
<evidence type="ECO:0000256" key="3">
    <source>
        <dbReference type="ARBA" id="ARBA00022692"/>
    </source>
</evidence>
<keyword evidence="4" id="KW-0479">Metal-binding</keyword>
<sequence length="321" mass="33889">MTTPFGWLAARVTLGPRALRWGTTASLLVSILIIVTGGVVRVTGSGLGCPTWPACDTGSLATTPELGIHGVIEFTNRALTGVLILAVGWAIVAARLQKPRDRSMTRLAWSQFWLVIANAIVGGISVLVELNPYVVAFHFIMATALLTTTTLTWHRAHRGQSAAVRFPRPIGSLSWILVAVTAVLIIVGTTVTGSGPHSGDSADVPRMAFVWEQVTIVHGVLGVATLVLGIAVLVLCLRVPDAQLAVRRSATFVAIVVLQAGLGLAQSLLGLPEWMVVLHLLGSALVWVGALRVLLDTHPTLFAPTSPSGSPLPETRVTVSR</sequence>
<dbReference type="Pfam" id="PF02628">
    <property type="entry name" value="COX15-CtaA"/>
    <property type="match status" value="1"/>
</dbReference>
<organism evidence="12 13">
    <name type="scientific">Cnuibacter physcomitrellae</name>
    <dbReference type="NCBI Taxonomy" id="1619308"/>
    <lineage>
        <taxon>Bacteria</taxon>
        <taxon>Bacillati</taxon>
        <taxon>Actinomycetota</taxon>
        <taxon>Actinomycetes</taxon>
        <taxon>Micrococcales</taxon>
        <taxon>Microbacteriaceae</taxon>
        <taxon>Cnuibacter</taxon>
    </lineage>
</organism>
<comment type="subcellular location">
    <subcellularLocation>
        <location evidence="1">Membrane</location>
        <topology evidence="1">Multi-pass membrane protein</topology>
    </subcellularLocation>
</comment>
<evidence type="ECO:0000256" key="6">
    <source>
        <dbReference type="ARBA" id="ARBA00023002"/>
    </source>
</evidence>
<dbReference type="Proteomes" id="UP000192775">
    <property type="component" value="Chromosome"/>
</dbReference>
<evidence type="ECO:0000256" key="10">
    <source>
        <dbReference type="ARBA" id="ARBA00023157"/>
    </source>
</evidence>
<protein>
    <submittedName>
        <fullName evidence="12">Uncharacterized protein</fullName>
    </submittedName>
</protein>
<keyword evidence="9" id="KW-0472">Membrane</keyword>
<keyword evidence="5" id="KW-1133">Transmembrane helix</keyword>
<dbReference type="PANTHER" id="PTHR35457">
    <property type="entry name" value="HEME A SYNTHASE"/>
    <property type="match status" value="1"/>
</dbReference>
<evidence type="ECO:0000256" key="9">
    <source>
        <dbReference type="ARBA" id="ARBA00023136"/>
    </source>
</evidence>
<evidence type="ECO:0000256" key="5">
    <source>
        <dbReference type="ARBA" id="ARBA00022989"/>
    </source>
</evidence>
<evidence type="ECO:0000313" key="13">
    <source>
        <dbReference type="Proteomes" id="UP000192775"/>
    </source>
</evidence>
<dbReference type="GO" id="GO:0046872">
    <property type="term" value="F:metal ion binding"/>
    <property type="evidence" value="ECO:0007669"/>
    <property type="project" value="UniProtKB-KW"/>
</dbReference>
<dbReference type="InterPro" id="IPR050450">
    <property type="entry name" value="COX15/CtaA_HemeA_synthase"/>
</dbReference>